<dbReference type="Gene3D" id="3.40.50.720">
    <property type="entry name" value="NAD(P)-binding Rossmann-like Domain"/>
    <property type="match status" value="1"/>
</dbReference>
<dbReference type="PROSITE" id="PS00061">
    <property type="entry name" value="ADH_SHORT"/>
    <property type="match status" value="1"/>
</dbReference>
<dbReference type="NCBIfam" id="NF005559">
    <property type="entry name" value="PRK07231.1"/>
    <property type="match status" value="1"/>
</dbReference>
<dbReference type="FunFam" id="3.40.50.720:FF:000084">
    <property type="entry name" value="Short-chain dehydrogenase reductase"/>
    <property type="match status" value="1"/>
</dbReference>
<dbReference type="Proteomes" id="UP000004699">
    <property type="component" value="Unassembled WGS sequence"/>
</dbReference>
<reference evidence="4" key="1">
    <citation type="journal article" date="2013" name="BMC Microbiol.">
        <title>Taxonomy and evolution of bacteriochlorophyll a-containing members of the OM60/NOR5 clade of marine gammaproteobacteria: description of Luminiphilus syltensis gen. nov., sp. nov., reclassification of Haliea rubra as Pseudohaliea rubra gen. nov., comb. nov., and emendation of Chromatocurvus halotolerans.</title>
        <authorList>
            <person name="Spring S."/>
            <person name="Riedel T."/>
            <person name="Sproer C."/>
            <person name="Yan S."/>
            <person name="Harder J."/>
            <person name="Fuchs B.M."/>
        </authorList>
    </citation>
    <scope>NUCLEOTIDE SEQUENCE [LARGE SCALE GENOMIC DNA]</scope>
    <source>
        <strain evidence="4">NOR51-B</strain>
    </source>
</reference>
<dbReference type="PRINTS" id="PR00081">
    <property type="entry name" value="GDHRDH"/>
</dbReference>
<sequence>MITGGSSGIGAATARRFVAEGAEVLITDINMEAADALAAELGDAVTTFRCDVKSEAEVKAAAEAAYARWGKVDVLVNNAGSELNRPYDETTEDEWDHVLNTDLKGPWLMCKHFVPPMVKAGSGSVINISSLNGLVGFPLSTAYGSAKGGLVVFTRDMAIELATTGVRINCVCPGVIETGMMERWTDRMPDKEAAQTMLKGVMPIGRMGTADEVAGSILFFASADSSLCQGAVLSVDGGFTAQ</sequence>
<keyword evidence="2" id="KW-0560">Oxidoreductase</keyword>
<comment type="similarity">
    <text evidence="1">Belongs to the short-chain dehydrogenases/reductases (SDR) family.</text>
</comment>
<dbReference type="InterPro" id="IPR002347">
    <property type="entry name" value="SDR_fam"/>
</dbReference>
<organism evidence="3 4">
    <name type="scientific">Luminiphilus syltensis NOR5-1B</name>
    <dbReference type="NCBI Taxonomy" id="565045"/>
    <lineage>
        <taxon>Bacteria</taxon>
        <taxon>Pseudomonadati</taxon>
        <taxon>Pseudomonadota</taxon>
        <taxon>Gammaproteobacteria</taxon>
        <taxon>Cellvibrionales</taxon>
        <taxon>Halieaceae</taxon>
        <taxon>Luminiphilus</taxon>
    </lineage>
</organism>
<name>B8KV61_9GAMM</name>
<dbReference type="AlphaFoldDB" id="B8KV61"/>
<keyword evidence="4" id="KW-1185">Reference proteome</keyword>
<accession>B8KV61</accession>
<proteinExistence type="inferred from homology"/>
<evidence type="ECO:0000313" key="3">
    <source>
        <dbReference type="EMBL" id="EED36479.1"/>
    </source>
</evidence>
<dbReference type="PANTHER" id="PTHR24321">
    <property type="entry name" value="DEHYDROGENASES, SHORT CHAIN"/>
    <property type="match status" value="1"/>
</dbReference>
<protein>
    <submittedName>
        <fullName evidence="3">Bacilysin biosynthesis oxidoreductase BacC</fullName>
    </submittedName>
</protein>
<dbReference type="SUPFAM" id="SSF51735">
    <property type="entry name" value="NAD(P)-binding Rossmann-fold domains"/>
    <property type="match status" value="1"/>
</dbReference>
<dbReference type="PANTHER" id="PTHR24321:SF8">
    <property type="entry name" value="ESTRADIOL 17-BETA-DEHYDROGENASE 8-RELATED"/>
    <property type="match status" value="1"/>
</dbReference>
<dbReference type="InterPro" id="IPR020904">
    <property type="entry name" value="Sc_DH/Rdtase_CS"/>
</dbReference>
<dbReference type="CDD" id="cd05233">
    <property type="entry name" value="SDR_c"/>
    <property type="match status" value="1"/>
</dbReference>
<dbReference type="STRING" id="565045.NOR51B_2430"/>
<dbReference type="eggNOG" id="COG1028">
    <property type="taxonomic scope" value="Bacteria"/>
</dbReference>
<evidence type="ECO:0000256" key="1">
    <source>
        <dbReference type="ARBA" id="ARBA00006484"/>
    </source>
</evidence>
<dbReference type="PRINTS" id="PR00080">
    <property type="entry name" value="SDRFAMILY"/>
</dbReference>
<gene>
    <name evidence="3" type="ORF">NOR51B_2430</name>
</gene>
<dbReference type="HOGENOM" id="CLU_010194_1_0_6"/>
<dbReference type="Pfam" id="PF13561">
    <property type="entry name" value="adh_short_C2"/>
    <property type="match status" value="1"/>
</dbReference>
<dbReference type="EMBL" id="DS999411">
    <property type="protein sequence ID" value="EED36479.1"/>
    <property type="molecule type" value="Genomic_DNA"/>
</dbReference>
<evidence type="ECO:0000313" key="4">
    <source>
        <dbReference type="Proteomes" id="UP000004699"/>
    </source>
</evidence>
<dbReference type="GO" id="GO:0016491">
    <property type="term" value="F:oxidoreductase activity"/>
    <property type="evidence" value="ECO:0007669"/>
    <property type="project" value="UniProtKB-KW"/>
</dbReference>
<evidence type="ECO:0000256" key="2">
    <source>
        <dbReference type="ARBA" id="ARBA00023002"/>
    </source>
</evidence>
<dbReference type="InterPro" id="IPR036291">
    <property type="entry name" value="NAD(P)-bd_dom_sf"/>
</dbReference>